<sequence>MKKYNPFILPVAILGASLIICMLIFTMIWKARDQANQTITVTGSAKREIQSDLGILRGTLQVSGPTAEVAYQTLLSQRPQVLAYIASQGFPDKDVNQTTINLNPVYEMSQQGYPTSRIMYYTANQSIDVKSGDVNKIKQVSLDITSLVNKGISFSVNPPEYYYTKLAELKIEIQADAAKDALNRARKIAEATGSDLGPISNARMGVIQITPVNSNMISDYGINDVSSIEKEITAVVNASFRLD</sequence>
<dbReference type="Proteomes" id="UP000251692">
    <property type="component" value="Unassembled WGS sequence"/>
</dbReference>
<protein>
    <submittedName>
        <fullName evidence="2">SIMPL domain-containing protein</fullName>
    </submittedName>
</protein>
<dbReference type="Gene3D" id="3.30.110.170">
    <property type="entry name" value="Protein of unknown function (DUF541), domain 1"/>
    <property type="match status" value="1"/>
</dbReference>
<comment type="caution">
    <text evidence="2">The sequence shown here is derived from an EMBL/GenBank/DDBJ whole genome shotgun (WGS) entry which is preliminary data.</text>
</comment>
<reference evidence="2 3" key="1">
    <citation type="submission" date="2018-06" db="EMBL/GenBank/DDBJ databases">
        <authorList>
            <person name="Liu Z.-W."/>
        </authorList>
    </citation>
    <scope>NUCLEOTIDE SEQUENCE [LARGE SCALE GENOMIC DNA]</scope>
    <source>
        <strain evidence="2 3">2b14</strain>
    </source>
</reference>
<dbReference type="OrthoDB" id="9785289at2"/>
<dbReference type="PANTHER" id="PTHR34387">
    <property type="entry name" value="SLR1258 PROTEIN"/>
    <property type="match status" value="1"/>
</dbReference>
<keyword evidence="1" id="KW-1133">Transmembrane helix</keyword>
<evidence type="ECO:0000256" key="1">
    <source>
        <dbReference type="SAM" id="Phobius"/>
    </source>
</evidence>
<keyword evidence="1" id="KW-0472">Membrane</keyword>
<proteinExistence type="predicted"/>
<accession>A0A364RCE6</accession>
<evidence type="ECO:0000313" key="2">
    <source>
        <dbReference type="EMBL" id="RAU81937.1"/>
    </source>
</evidence>
<dbReference type="Gene3D" id="3.30.70.2970">
    <property type="entry name" value="Protein of unknown function (DUF541), domain 2"/>
    <property type="match status" value="1"/>
</dbReference>
<dbReference type="InterPro" id="IPR052022">
    <property type="entry name" value="26kDa_periplasmic_antigen"/>
</dbReference>
<dbReference type="EMBL" id="QMDV01000004">
    <property type="protein sequence ID" value="RAU81937.1"/>
    <property type="molecule type" value="Genomic_DNA"/>
</dbReference>
<name>A0A364RCE6_9BACT</name>
<dbReference type="AlphaFoldDB" id="A0A364RCE6"/>
<evidence type="ECO:0000313" key="3">
    <source>
        <dbReference type="Proteomes" id="UP000251692"/>
    </source>
</evidence>
<organism evidence="2 3">
    <name type="scientific">Pontibacter arcticus</name>
    <dbReference type="NCBI Taxonomy" id="2080288"/>
    <lineage>
        <taxon>Bacteria</taxon>
        <taxon>Pseudomonadati</taxon>
        <taxon>Bacteroidota</taxon>
        <taxon>Cytophagia</taxon>
        <taxon>Cytophagales</taxon>
        <taxon>Hymenobacteraceae</taxon>
        <taxon>Pontibacter</taxon>
    </lineage>
</organism>
<dbReference type="InterPro" id="IPR007497">
    <property type="entry name" value="SIMPL/DUF541"/>
</dbReference>
<dbReference type="PANTHER" id="PTHR34387:SF2">
    <property type="entry name" value="SLR1258 PROTEIN"/>
    <property type="match status" value="1"/>
</dbReference>
<keyword evidence="3" id="KW-1185">Reference proteome</keyword>
<keyword evidence="1" id="KW-0812">Transmembrane</keyword>
<reference evidence="2 3" key="2">
    <citation type="submission" date="2018-07" db="EMBL/GenBank/DDBJ databases">
        <title>Pontibacter sp. 2b14 genomic sequence and assembly.</title>
        <authorList>
            <person name="Du Z.-J."/>
        </authorList>
    </citation>
    <scope>NUCLEOTIDE SEQUENCE [LARGE SCALE GENOMIC DNA]</scope>
    <source>
        <strain evidence="2 3">2b14</strain>
    </source>
</reference>
<gene>
    <name evidence="2" type="ORF">DP923_14730</name>
</gene>
<feature type="transmembrane region" description="Helical" evidence="1">
    <location>
        <begin position="7"/>
        <end position="29"/>
    </location>
</feature>
<dbReference type="Pfam" id="PF04402">
    <property type="entry name" value="SIMPL"/>
    <property type="match status" value="1"/>
</dbReference>
<dbReference type="PIRSF" id="PIRSF029033">
    <property type="entry name" value="UCP029033"/>
    <property type="match status" value="1"/>
</dbReference>
<dbReference type="InterPro" id="IPR016907">
    <property type="entry name" value="UCP029033"/>
</dbReference>
<dbReference type="GO" id="GO:0006974">
    <property type="term" value="P:DNA damage response"/>
    <property type="evidence" value="ECO:0007669"/>
    <property type="project" value="TreeGrafter"/>
</dbReference>
<dbReference type="RefSeq" id="WP_112306615.1">
    <property type="nucleotide sequence ID" value="NZ_QMDV01000004.1"/>
</dbReference>